<evidence type="ECO:0000256" key="7">
    <source>
        <dbReference type="SAM" id="Phobius"/>
    </source>
</evidence>
<keyword evidence="5" id="KW-0503">Monooxygenase</keyword>
<dbReference type="InterPro" id="IPR036188">
    <property type="entry name" value="FAD/NAD-bd_sf"/>
</dbReference>
<comment type="caution">
    <text evidence="9">The sequence shown here is derived from an EMBL/GenBank/DDBJ whole genome shotgun (WGS) entry which is preliminary data.</text>
</comment>
<dbReference type="GO" id="GO:0071949">
    <property type="term" value="F:FAD binding"/>
    <property type="evidence" value="ECO:0007669"/>
    <property type="project" value="InterPro"/>
</dbReference>
<dbReference type="Pfam" id="PF01494">
    <property type="entry name" value="FAD_binding_3"/>
    <property type="match status" value="1"/>
</dbReference>
<dbReference type="EMBL" id="CABFJX010000079">
    <property type="protein sequence ID" value="VTT62195.1"/>
    <property type="molecule type" value="Genomic_DNA"/>
</dbReference>
<dbReference type="GO" id="GO:0004497">
    <property type="term" value="F:monooxygenase activity"/>
    <property type="evidence" value="ECO:0007669"/>
    <property type="project" value="UniProtKB-KW"/>
</dbReference>
<dbReference type="PRINTS" id="PR00420">
    <property type="entry name" value="RNGMNOXGNASE"/>
</dbReference>
<dbReference type="InterPro" id="IPR002938">
    <property type="entry name" value="FAD-bd"/>
</dbReference>
<comment type="cofactor">
    <cofactor evidence="1">
        <name>FAD</name>
        <dbReference type="ChEBI" id="CHEBI:57692"/>
    </cofactor>
</comment>
<proteinExistence type="predicted"/>
<organism evidence="9 10">
    <name type="scientific">Fusarium fujikuroi</name>
    <name type="common">Bakanae and foot rot disease fungus</name>
    <name type="synonym">Gibberella fujikuroi</name>
    <dbReference type="NCBI Taxonomy" id="5127"/>
    <lineage>
        <taxon>Eukaryota</taxon>
        <taxon>Fungi</taxon>
        <taxon>Dikarya</taxon>
        <taxon>Ascomycota</taxon>
        <taxon>Pezizomycotina</taxon>
        <taxon>Sordariomycetes</taxon>
        <taxon>Hypocreomycetidae</taxon>
        <taxon>Hypocreales</taxon>
        <taxon>Nectriaceae</taxon>
        <taxon>Fusarium</taxon>
        <taxon>Fusarium fujikuroi species complex</taxon>
    </lineage>
</organism>
<feature type="transmembrane region" description="Helical" evidence="7">
    <location>
        <begin position="456"/>
        <end position="480"/>
    </location>
</feature>
<dbReference type="PANTHER" id="PTHR47178">
    <property type="entry name" value="MONOOXYGENASE, FAD-BINDING"/>
    <property type="match status" value="1"/>
</dbReference>
<evidence type="ECO:0000256" key="1">
    <source>
        <dbReference type="ARBA" id="ARBA00001974"/>
    </source>
</evidence>
<dbReference type="Gene3D" id="3.50.50.60">
    <property type="entry name" value="FAD/NAD(P)-binding domain"/>
    <property type="match status" value="1"/>
</dbReference>
<dbReference type="Proteomes" id="UP000760494">
    <property type="component" value="Unassembled WGS sequence"/>
</dbReference>
<dbReference type="PANTHER" id="PTHR47178:SF5">
    <property type="entry name" value="FAD-BINDING DOMAIN-CONTAINING PROTEIN"/>
    <property type="match status" value="1"/>
</dbReference>
<accession>A0A9Q9U941</accession>
<evidence type="ECO:0000256" key="3">
    <source>
        <dbReference type="ARBA" id="ARBA00022827"/>
    </source>
</evidence>
<dbReference type="AlphaFoldDB" id="A0A9Q9U941"/>
<evidence type="ECO:0000256" key="6">
    <source>
        <dbReference type="SAM" id="MobiDB-lite"/>
    </source>
</evidence>
<keyword evidence="7" id="KW-0472">Membrane</keyword>
<gene>
    <name evidence="9" type="ORF">C2S_4731</name>
</gene>
<protein>
    <recommendedName>
        <fullName evidence="8">FAD-binding domain-containing protein</fullName>
    </recommendedName>
</protein>
<feature type="domain" description="FAD-binding" evidence="8">
    <location>
        <begin position="335"/>
        <end position="370"/>
    </location>
</feature>
<keyword evidence="7" id="KW-0812">Transmembrane</keyword>
<dbReference type="SUPFAM" id="SSF51905">
    <property type="entry name" value="FAD/NAD(P)-binding domain"/>
    <property type="match status" value="1"/>
</dbReference>
<sequence>MSPACQHRILIVGGGLGGLALAQGLKHTSPSVPFHIFERDSSADFRPQGYRIRINPDGAGALRKLLPDNLWKAYENTCALFNPAMSGLDAVTGQKPTPSGERRGPPPMPEGKYYNADRVVLRNVLMEGLEDDISFGKTFKSYRVTSDGVEVTFTDGTKETGAILVGADGTRSHIRRQLMPNYTVLDTECGAIYGKTFTKPETRASMANEFFGGICLAGDGSKPGLKLFTDTMEFPRDLSLDERAKYRVPDDYVYWVLCINRPLLGIAAEDLHGLDAAQSVETTLQMTKSWHPTVRSLLQKQEQSASSTLAFFACLPETFKREWDELVKSPDCAAVTLLGDAAHPMTPVGGVGANSAFQEAADLCSVITRASFGAEALKDYAKLMTERGEETVGLSGGGAEHMFQMKPFSELKLTSDILSYARRGSTKERLATKSNDFNMSTRLPSQQPIGAMCSQASWTTIVTAGAIAVTSIFLIALRFWTSSGKPKVKILLQDEIKSARRRALEYCFNPRAVMAKGYVKDMQIEYTHFGGPAEYVIHAIKANLTGSL</sequence>
<evidence type="ECO:0000256" key="2">
    <source>
        <dbReference type="ARBA" id="ARBA00022630"/>
    </source>
</evidence>
<keyword evidence="7" id="KW-1133">Transmembrane helix</keyword>
<keyword evidence="3" id="KW-0274">FAD</keyword>
<evidence type="ECO:0000256" key="4">
    <source>
        <dbReference type="ARBA" id="ARBA00023002"/>
    </source>
</evidence>
<evidence type="ECO:0000259" key="8">
    <source>
        <dbReference type="Pfam" id="PF01494"/>
    </source>
</evidence>
<keyword evidence="2" id="KW-0285">Flavoprotein</keyword>
<keyword evidence="4" id="KW-0560">Oxidoreductase</keyword>
<reference evidence="9" key="1">
    <citation type="submission" date="2019-05" db="EMBL/GenBank/DDBJ databases">
        <authorList>
            <person name="Piombo E."/>
        </authorList>
    </citation>
    <scope>NUCLEOTIDE SEQUENCE</scope>
    <source>
        <strain evidence="9">C2S</strain>
    </source>
</reference>
<evidence type="ECO:0000313" key="10">
    <source>
        <dbReference type="Proteomes" id="UP000760494"/>
    </source>
</evidence>
<evidence type="ECO:0000256" key="5">
    <source>
        <dbReference type="ARBA" id="ARBA00023033"/>
    </source>
</evidence>
<evidence type="ECO:0000313" key="9">
    <source>
        <dbReference type="EMBL" id="VTT62195.1"/>
    </source>
</evidence>
<name>A0A9Q9U941_FUSFU</name>
<feature type="region of interest" description="Disordered" evidence="6">
    <location>
        <begin position="90"/>
        <end position="112"/>
    </location>
</feature>